<dbReference type="GeneID" id="94844516"/>
<reference evidence="3" key="1">
    <citation type="submission" date="2016-10" db="EMBL/GenBank/DDBJ databases">
        <authorList>
            <person name="Benchimol M."/>
            <person name="Almeida L.G."/>
            <person name="Vasconcelos A.T."/>
            <person name="Perreira-Neves A."/>
            <person name="Rosa I.A."/>
            <person name="Tasca T."/>
            <person name="Bogo M.R."/>
            <person name="de Souza W."/>
        </authorList>
    </citation>
    <scope>NUCLEOTIDE SEQUENCE [LARGE SCALE GENOMIC DNA]</scope>
    <source>
        <strain evidence="3">K</strain>
    </source>
</reference>
<dbReference type="InterPro" id="IPR007587">
    <property type="entry name" value="SAPS"/>
</dbReference>
<dbReference type="EMBL" id="MLAK01001031">
    <property type="protein sequence ID" value="OHS98935.1"/>
    <property type="molecule type" value="Genomic_DNA"/>
</dbReference>
<evidence type="ECO:0000256" key="2">
    <source>
        <dbReference type="ARBA" id="ARBA00023306"/>
    </source>
</evidence>
<accession>A0A1J4JKK9</accession>
<dbReference type="AlphaFoldDB" id="A0A1J4JKK9"/>
<comment type="caution">
    <text evidence="3">The sequence shown here is derived from an EMBL/GenBank/DDBJ whole genome shotgun (WGS) entry which is preliminary data.</text>
</comment>
<dbReference type="PANTHER" id="PTHR12634">
    <property type="entry name" value="SIT4 YEAST -ASSOCIATING PROTEIN-RELATED"/>
    <property type="match status" value="1"/>
</dbReference>
<dbReference type="PANTHER" id="PTHR12634:SF8">
    <property type="entry name" value="FIERY MOUNTAIN, ISOFORM D"/>
    <property type="match status" value="1"/>
</dbReference>
<evidence type="ECO:0000313" key="3">
    <source>
        <dbReference type="EMBL" id="OHS98935.1"/>
    </source>
</evidence>
<gene>
    <name evidence="3" type="ORF">TRFO_34697</name>
</gene>
<proteinExistence type="inferred from homology"/>
<organism evidence="3 4">
    <name type="scientific">Tritrichomonas foetus</name>
    <dbReference type="NCBI Taxonomy" id="1144522"/>
    <lineage>
        <taxon>Eukaryota</taxon>
        <taxon>Metamonada</taxon>
        <taxon>Parabasalia</taxon>
        <taxon>Tritrichomonadida</taxon>
        <taxon>Tritrichomonadidae</taxon>
        <taxon>Tritrichomonas</taxon>
    </lineage>
</organism>
<keyword evidence="2" id="KW-0131">Cell cycle</keyword>
<dbReference type="Proteomes" id="UP000179807">
    <property type="component" value="Unassembled WGS sequence"/>
</dbReference>
<sequence length="462" mass="52897">MIGLKSNIQKVSSFKIILSIYDSKMYGWGASPFQNSIMKLLADPNAKLEAVLMDRLFNNTFRTENQTLINFLVRDDNLSRMLDYILTDAMSKEPDARKILFLCLNVLTSESEKFGEKLAESQIYISRLNNFKGTQYVKNPIYCGYYANLVESLAKVTNGEVLGSKMKYLGGFLIKNLHFLGLRQLFIRLVINFGVPFKVSSGMMKLMTDQLHDQKLSIYVAFTINDIIDLELDNCQLFQSPDVFDTIMKTAIENYTKTPILSSTLLKAAIKILKNSDNIQKENILKYENLIDFNGPVNCATASLLTLFPHNVTKFIDRFLLSELPTIFNEKVTSIINKMTIDELQQLSTSLHLSSLFSENFKNYKNGKINGHFLSLARTFADKGICCCEEHNDVWARFVNNKMAKQYRKTMMEYGGHITEESKNIQRDLFVSMDDLYAASMNLSSILVEEEEEEENENENEK</sequence>
<protein>
    <submittedName>
        <fullName evidence="3">Uncharacterized protein</fullName>
    </submittedName>
</protein>
<dbReference type="RefSeq" id="XP_068352072.1">
    <property type="nucleotide sequence ID" value="XM_068509812.1"/>
</dbReference>
<keyword evidence="4" id="KW-1185">Reference proteome</keyword>
<dbReference type="VEuPathDB" id="TrichDB:TRFO_34697"/>
<evidence type="ECO:0000313" key="4">
    <source>
        <dbReference type="Proteomes" id="UP000179807"/>
    </source>
</evidence>
<dbReference type="OrthoDB" id="295029at2759"/>
<dbReference type="GO" id="GO:0019903">
    <property type="term" value="F:protein phosphatase binding"/>
    <property type="evidence" value="ECO:0007669"/>
    <property type="project" value="InterPro"/>
</dbReference>
<dbReference type="GO" id="GO:0019888">
    <property type="term" value="F:protein phosphatase regulator activity"/>
    <property type="evidence" value="ECO:0007669"/>
    <property type="project" value="TreeGrafter"/>
</dbReference>
<name>A0A1J4JKK9_9EUKA</name>
<comment type="similarity">
    <text evidence="1">Belongs to the SAPS family.</text>
</comment>
<evidence type="ECO:0000256" key="1">
    <source>
        <dbReference type="ARBA" id="ARBA00006180"/>
    </source>
</evidence>